<name>A0A0A9BST3_ARUDO</name>
<protein>
    <submittedName>
        <fullName evidence="2">Uncharacterized protein</fullName>
    </submittedName>
</protein>
<evidence type="ECO:0000313" key="2">
    <source>
        <dbReference type="EMBL" id="JAD64220.1"/>
    </source>
</evidence>
<sequence>MRPRGLELRIGQRWHRTPVKQ</sequence>
<proteinExistence type="predicted"/>
<feature type="region of interest" description="Disordered" evidence="1">
    <location>
        <begin position="1"/>
        <end position="21"/>
    </location>
</feature>
<feature type="compositionally biased region" description="Basic residues" evidence="1">
    <location>
        <begin position="12"/>
        <end position="21"/>
    </location>
</feature>
<reference evidence="2" key="2">
    <citation type="journal article" date="2015" name="Data Brief">
        <title>Shoot transcriptome of the giant reed, Arundo donax.</title>
        <authorList>
            <person name="Barrero R.A."/>
            <person name="Guerrero F.D."/>
            <person name="Moolhuijzen P."/>
            <person name="Goolsby J.A."/>
            <person name="Tidwell J."/>
            <person name="Bellgard S.E."/>
            <person name="Bellgard M.I."/>
        </authorList>
    </citation>
    <scope>NUCLEOTIDE SEQUENCE</scope>
    <source>
        <tissue evidence="2">Shoot tissue taken approximately 20 cm above the soil surface</tissue>
    </source>
</reference>
<accession>A0A0A9BST3</accession>
<dbReference type="AlphaFoldDB" id="A0A0A9BST3"/>
<dbReference type="EMBL" id="GBRH01233675">
    <property type="protein sequence ID" value="JAD64220.1"/>
    <property type="molecule type" value="Transcribed_RNA"/>
</dbReference>
<reference evidence="2" key="1">
    <citation type="submission" date="2014-09" db="EMBL/GenBank/DDBJ databases">
        <authorList>
            <person name="Magalhaes I.L.F."/>
            <person name="Oliveira U."/>
            <person name="Santos F.R."/>
            <person name="Vidigal T.H.D.A."/>
            <person name="Brescovit A.D."/>
            <person name="Santos A.J."/>
        </authorList>
    </citation>
    <scope>NUCLEOTIDE SEQUENCE</scope>
    <source>
        <tissue evidence="2">Shoot tissue taken approximately 20 cm above the soil surface</tissue>
    </source>
</reference>
<evidence type="ECO:0000256" key="1">
    <source>
        <dbReference type="SAM" id="MobiDB-lite"/>
    </source>
</evidence>
<organism evidence="2">
    <name type="scientific">Arundo donax</name>
    <name type="common">Giant reed</name>
    <name type="synonym">Donax arundinaceus</name>
    <dbReference type="NCBI Taxonomy" id="35708"/>
    <lineage>
        <taxon>Eukaryota</taxon>
        <taxon>Viridiplantae</taxon>
        <taxon>Streptophyta</taxon>
        <taxon>Embryophyta</taxon>
        <taxon>Tracheophyta</taxon>
        <taxon>Spermatophyta</taxon>
        <taxon>Magnoliopsida</taxon>
        <taxon>Liliopsida</taxon>
        <taxon>Poales</taxon>
        <taxon>Poaceae</taxon>
        <taxon>PACMAD clade</taxon>
        <taxon>Arundinoideae</taxon>
        <taxon>Arundineae</taxon>
        <taxon>Arundo</taxon>
    </lineage>
</organism>